<dbReference type="InterPro" id="IPR052918">
    <property type="entry name" value="Motility_Chemotaxis_Reg"/>
</dbReference>
<gene>
    <name evidence="2" type="ORF">I2H31_15790</name>
</gene>
<sequence length="581" mass="57909">MNIFTPRLRALLFLLVLLGAGPAWAQPTWQWATQGVTPGGPDDAYRVVATAVDGAGNTVVVGNFEGSLTLGTTTLVSRRNSVDYDNDVFVARLSPGGQWLQAVKATASDGLEVGNAVVDAAGNVTISGNFGSSSTTPGAGTATFGAITLTGTGNYNLFVARLSAAGVWTQARSLTSAGTGYVAPGPLVLDAAGNAVVVGQFTGTLVVGSSTLVNPANGYDLFVARLTPAGQWVQAVQAAGANAIGSAYPKAAAVDAAGNLVVAGSFNRTFRFGPTPPLASAVAASDDIFVARLNPAGQWVQAVRAGGPDIDSALALAVDGAGNAVVGGYIGGAATGGTVASFGSLSLTSAGQLDAVVARLDAAGTWTQAVRAGGPNIDALTDLALDGAGNVVVAGIFGIDISPVSSGGTADFGGLTISSTGGSDGFVGRLSAAGQWLQAAPVGGPLDDDIFLLALSPDGTATISGDYTGTATFGPFTLTHAGPYTTPFVARLAGLVTAARAATPAEVFTLSPNPATANVRLTWPEAAATARPVLVLDNLGREVRRQELPARATAATLEVQGLAPGLYLVRCGAATGRLVVE</sequence>
<dbReference type="PANTHER" id="PTHR35580:SF1">
    <property type="entry name" value="PHYTASE-LIKE DOMAIN-CONTAINING PROTEIN"/>
    <property type="match status" value="1"/>
</dbReference>
<evidence type="ECO:0000313" key="3">
    <source>
        <dbReference type="Proteomes" id="UP000618931"/>
    </source>
</evidence>
<evidence type="ECO:0000256" key="1">
    <source>
        <dbReference type="SAM" id="SignalP"/>
    </source>
</evidence>
<reference evidence="2 3" key="1">
    <citation type="submission" date="2020-11" db="EMBL/GenBank/DDBJ databases">
        <authorList>
            <person name="Kim M.K."/>
        </authorList>
    </citation>
    <scope>NUCLEOTIDE SEQUENCE [LARGE SCALE GENOMIC DNA]</scope>
    <source>
        <strain evidence="2 3">BT662</strain>
    </source>
</reference>
<proteinExistence type="predicted"/>
<evidence type="ECO:0008006" key="4">
    <source>
        <dbReference type="Google" id="ProtNLM"/>
    </source>
</evidence>
<evidence type="ECO:0000313" key="2">
    <source>
        <dbReference type="EMBL" id="MBF9222566.1"/>
    </source>
</evidence>
<organism evidence="2 3">
    <name type="scientific">Hymenobacter ruricola</name>
    <dbReference type="NCBI Taxonomy" id="2791023"/>
    <lineage>
        <taxon>Bacteria</taxon>
        <taxon>Pseudomonadati</taxon>
        <taxon>Bacteroidota</taxon>
        <taxon>Cytophagia</taxon>
        <taxon>Cytophagales</taxon>
        <taxon>Hymenobacteraceae</taxon>
        <taxon>Hymenobacter</taxon>
    </lineage>
</organism>
<keyword evidence="1" id="KW-0732">Signal</keyword>
<feature type="chain" id="PRO_5047052043" description="T9SS type A sorting domain-containing protein" evidence="1">
    <location>
        <begin position="26"/>
        <end position="581"/>
    </location>
</feature>
<name>A0ABS0I6H1_9BACT</name>
<feature type="signal peptide" evidence="1">
    <location>
        <begin position="1"/>
        <end position="25"/>
    </location>
</feature>
<dbReference type="PANTHER" id="PTHR35580">
    <property type="entry name" value="CELL SURFACE GLYCOPROTEIN (S-LAYER PROTEIN)-LIKE PROTEIN"/>
    <property type="match status" value="1"/>
</dbReference>
<keyword evidence="3" id="KW-1185">Reference proteome</keyword>
<dbReference type="Proteomes" id="UP000618931">
    <property type="component" value="Unassembled WGS sequence"/>
</dbReference>
<comment type="caution">
    <text evidence="2">The sequence shown here is derived from an EMBL/GenBank/DDBJ whole genome shotgun (WGS) entry which is preliminary data.</text>
</comment>
<dbReference type="SUPFAM" id="SSF101898">
    <property type="entry name" value="NHL repeat"/>
    <property type="match status" value="1"/>
</dbReference>
<accession>A0ABS0I6H1</accession>
<dbReference type="RefSeq" id="WP_196294015.1">
    <property type="nucleotide sequence ID" value="NZ_JADQDM010000008.1"/>
</dbReference>
<dbReference type="EMBL" id="JADQDM010000008">
    <property type="protein sequence ID" value="MBF9222566.1"/>
    <property type="molecule type" value="Genomic_DNA"/>
</dbReference>
<protein>
    <recommendedName>
        <fullName evidence="4">T9SS type A sorting domain-containing protein</fullName>
    </recommendedName>
</protein>